<dbReference type="Proteomes" id="UP000789702">
    <property type="component" value="Unassembled WGS sequence"/>
</dbReference>
<organism evidence="1 2">
    <name type="scientific">Dentiscutata heterogama</name>
    <dbReference type="NCBI Taxonomy" id="1316150"/>
    <lineage>
        <taxon>Eukaryota</taxon>
        <taxon>Fungi</taxon>
        <taxon>Fungi incertae sedis</taxon>
        <taxon>Mucoromycota</taxon>
        <taxon>Glomeromycotina</taxon>
        <taxon>Glomeromycetes</taxon>
        <taxon>Diversisporales</taxon>
        <taxon>Gigasporaceae</taxon>
        <taxon>Dentiscutata</taxon>
    </lineage>
</organism>
<name>A0ACA9K177_9GLOM</name>
<reference evidence="1" key="1">
    <citation type="submission" date="2021-06" db="EMBL/GenBank/DDBJ databases">
        <authorList>
            <person name="Kallberg Y."/>
            <person name="Tangrot J."/>
            <person name="Rosling A."/>
        </authorList>
    </citation>
    <scope>NUCLEOTIDE SEQUENCE</scope>
    <source>
        <strain evidence="1">IL203A</strain>
    </source>
</reference>
<protein>
    <submittedName>
        <fullName evidence="1">16013_t:CDS:1</fullName>
    </submittedName>
</protein>
<comment type="caution">
    <text evidence="1">The sequence shown here is derived from an EMBL/GenBank/DDBJ whole genome shotgun (WGS) entry which is preliminary data.</text>
</comment>
<evidence type="ECO:0000313" key="2">
    <source>
        <dbReference type="Proteomes" id="UP000789702"/>
    </source>
</evidence>
<keyword evidence="2" id="KW-1185">Reference proteome</keyword>
<dbReference type="EMBL" id="CAJVPU010000308">
    <property type="protein sequence ID" value="CAG8446446.1"/>
    <property type="molecule type" value="Genomic_DNA"/>
</dbReference>
<feature type="non-terminal residue" evidence="1">
    <location>
        <position position="1"/>
    </location>
</feature>
<evidence type="ECO:0000313" key="1">
    <source>
        <dbReference type="EMBL" id="CAG8446446.1"/>
    </source>
</evidence>
<proteinExistence type="predicted"/>
<sequence>FKEIDDDVLKELTMLIQNEHLQSAYEIAKEIRSAYLFNFKEKKLQSITLSIGVSAVNSSVKASNDLLIHAKEACIKAKEYDHNQVVIWENENGRMFRFK</sequence>
<accession>A0ACA9K177</accession>
<gene>
    <name evidence="1" type="ORF">DHETER_LOCUS592</name>
</gene>